<evidence type="ECO:0000256" key="7">
    <source>
        <dbReference type="SAM" id="Phobius"/>
    </source>
</evidence>
<feature type="transmembrane region" description="Helical" evidence="7">
    <location>
        <begin position="190"/>
        <end position="209"/>
    </location>
</feature>
<feature type="transmembrane region" description="Helical" evidence="7">
    <location>
        <begin position="88"/>
        <end position="107"/>
    </location>
</feature>
<gene>
    <name evidence="9" type="ORF">H9704_05165</name>
</gene>
<dbReference type="GO" id="GO:0016413">
    <property type="term" value="F:O-acetyltransferase activity"/>
    <property type="evidence" value="ECO:0007669"/>
    <property type="project" value="TreeGrafter"/>
</dbReference>
<evidence type="ECO:0000259" key="8">
    <source>
        <dbReference type="Pfam" id="PF01757"/>
    </source>
</evidence>
<keyword evidence="3" id="KW-1003">Cell membrane</keyword>
<accession>A0A9D2SHL5</accession>
<dbReference type="PANTHER" id="PTHR40074">
    <property type="entry name" value="O-ACETYLTRANSFERASE WECH"/>
    <property type="match status" value="1"/>
</dbReference>
<feature type="transmembrane region" description="Helical" evidence="7">
    <location>
        <begin position="127"/>
        <end position="152"/>
    </location>
</feature>
<dbReference type="Proteomes" id="UP000823910">
    <property type="component" value="Unassembled WGS sequence"/>
</dbReference>
<evidence type="ECO:0000256" key="5">
    <source>
        <dbReference type="ARBA" id="ARBA00022989"/>
    </source>
</evidence>
<evidence type="ECO:0000313" key="9">
    <source>
        <dbReference type="EMBL" id="HJC05529.1"/>
    </source>
</evidence>
<feature type="transmembrane region" description="Helical" evidence="7">
    <location>
        <begin position="230"/>
        <end position="248"/>
    </location>
</feature>
<evidence type="ECO:0000256" key="3">
    <source>
        <dbReference type="ARBA" id="ARBA00022475"/>
    </source>
</evidence>
<evidence type="ECO:0000256" key="4">
    <source>
        <dbReference type="ARBA" id="ARBA00022692"/>
    </source>
</evidence>
<feature type="transmembrane region" description="Helical" evidence="7">
    <location>
        <begin position="44"/>
        <end position="67"/>
    </location>
</feature>
<keyword evidence="6 7" id="KW-0472">Membrane</keyword>
<dbReference type="PANTHER" id="PTHR40074:SF2">
    <property type="entry name" value="O-ACETYLTRANSFERASE WECH"/>
    <property type="match status" value="1"/>
</dbReference>
<evidence type="ECO:0000313" key="10">
    <source>
        <dbReference type="Proteomes" id="UP000823910"/>
    </source>
</evidence>
<name>A0A9D2SHL5_9FIRM</name>
<dbReference type="GO" id="GO:0005886">
    <property type="term" value="C:plasma membrane"/>
    <property type="evidence" value="ECO:0007669"/>
    <property type="project" value="UniProtKB-SubCell"/>
</dbReference>
<evidence type="ECO:0000256" key="6">
    <source>
        <dbReference type="ARBA" id="ARBA00023136"/>
    </source>
</evidence>
<dbReference type="GO" id="GO:0009246">
    <property type="term" value="P:enterobacterial common antigen biosynthetic process"/>
    <property type="evidence" value="ECO:0007669"/>
    <property type="project" value="TreeGrafter"/>
</dbReference>
<evidence type="ECO:0000256" key="2">
    <source>
        <dbReference type="ARBA" id="ARBA00007400"/>
    </source>
</evidence>
<feature type="transmembrane region" description="Helical" evidence="7">
    <location>
        <begin position="12"/>
        <end position="32"/>
    </location>
</feature>
<organism evidence="9 10">
    <name type="scientific">Candidatus Enterocloster excrementipullorum</name>
    <dbReference type="NCBI Taxonomy" id="2838559"/>
    <lineage>
        <taxon>Bacteria</taxon>
        <taxon>Bacillati</taxon>
        <taxon>Bacillota</taxon>
        <taxon>Clostridia</taxon>
        <taxon>Lachnospirales</taxon>
        <taxon>Lachnospiraceae</taxon>
        <taxon>Enterocloster</taxon>
    </lineage>
</organism>
<reference evidence="9" key="2">
    <citation type="submission" date="2021-04" db="EMBL/GenBank/DDBJ databases">
        <authorList>
            <person name="Gilroy R."/>
        </authorList>
    </citation>
    <scope>NUCLEOTIDE SEQUENCE</scope>
    <source>
        <strain evidence="9">CHK180-15479</strain>
    </source>
</reference>
<feature type="transmembrane region" description="Helical" evidence="7">
    <location>
        <begin position="319"/>
        <end position="337"/>
    </location>
</feature>
<comment type="similarity">
    <text evidence="2">Belongs to the acyltransferase 3 family.</text>
</comment>
<proteinExistence type="inferred from homology"/>
<dbReference type="InterPro" id="IPR002656">
    <property type="entry name" value="Acyl_transf_3_dom"/>
</dbReference>
<dbReference type="AlphaFoldDB" id="A0A9D2SHL5"/>
<keyword evidence="9" id="KW-0808">Transferase</keyword>
<dbReference type="EMBL" id="DWWT01000020">
    <property type="protein sequence ID" value="HJC05529.1"/>
    <property type="molecule type" value="Genomic_DNA"/>
</dbReference>
<keyword evidence="9" id="KW-0012">Acyltransferase</keyword>
<keyword evidence="5 7" id="KW-1133">Transmembrane helix</keyword>
<reference evidence="9" key="1">
    <citation type="journal article" date="2021" name="PeerJ">
        <title>Extensive microbial diversity within the chicken gut microbiome revealed by metagenomics and culture.</title>
        <authorList>
            <person name="Gilroy R."/>
            <person name="Ravi A."/>
            <person name="Getino M."/>
            <person name="Pursley I."/>
            <person name="Horton D.L."/>
            <person name="Alikhan N.F."/>
            <person name="Baker D."/>
            <person name="Gharbi K."/>
            <person name="Hall N."/>
            <person name="Watson M."/>
            <person name="Adriaenssens E.M."/>
            <person name="Foster-Nyarko E."/>
            <person name="Jarju S."/>
            <person name="Secka A."/>
            <person name="Antonio M."/>
            <person name="Oren A."/>
            <person name="Chaudhuri R.R."/>
            <person name="La Ragione R."/>
            <person name="Hildebrand F."/>
            <person name="Pallen M.J."/>
        </authorList>
    </citation>
    <scope>NUCLEOTIDE SEQUENCE</scope>
    <source>
        <strain evidence="9">CHK180-15479</strain>
    </source>
</reference>
<feature type="transmembrane region" description="Helical" evidence="7">
    <location>
        <begin position="164"/>
        <end position="184"/>
    </location>
</feature>
<protein>
    <submittedName>
        <fullName evidence="9">Acyltransferase</fullName>
    </submittedName>
</protein>
<keyword evidence="4 7" id="KW-0812">Transmembrane</keyword>
<feature type="domain" description="Acyltransferase 3" evidence="8">
    <location>
        <begin position="8"/>
        <end position="335"/>
    </location>
</feature>
<dbReference type="Pfam" id="PF01757">
    <property type="entry name" value="Acyl_transf_3"/>
    <property type="match status" value="1"/>
</dbReference>
<sequence length="353" mass="41113">MKSRRIFSFDFIRVLAMFMIVVFHYNACWIEYQVQTEPLLFVQYANGTMGHIGVSLFFILSGASLMYSTRRGLEIRSYLKKRFLSIYPLYWITYAAFFTHFYIINRLPMTVPKSSLLLSFLGMDGYLYYKIPCYYLVGEWFVGCILILYLLFPLLRRLVLEHPRATALVTAVLYVPYLYVYPFQMENERLFFSRIPEFLFGMYFAVYFYGAGKGETKKDVPPKDPISWKAGLFSLAAFLFIFFIPVELPQLYRIMWVGASAFTALAWISQFIDWNWLARPFKAMAACSFAVFLVHHVLVPRYITPVSGAVLTLAQNWALFARYFICICAVGVVFYFLSKAAIKLISPILDRLL</sequence>
<feature type="transmembrane region" description="Helical" evidence="7">
    <location>
        <begin position="254"/>
        <end position="274"/>
    </location>
</feature>
<comment type="caution">
    <text evidence="9">The sequence shown here is derived from an EMBL/GenBank/DDBJ whole genome shotgun (WGS) entry which is preliminary data.</text>
</comment>
<evidence type="ECO:0000256" key="1">
    <source>
        <dbReference type="ARBA" id="ARBA00004651"/>
    </source>
</evidence>
<comment type="subcellular location">
    <subcellularLocation>
        <location evidence="1">Cell membrane</location>
        <topology evidence="1">Multi-pass membrane protein</topology>
    </subcellularLocation>
</comment>
<feature type="transmembrane region" description="Helical" evidence="7">
    <location>
        <begin position="281"/>
        <end position="299"/>
    </location>
</feature>